<gene>
    <name evidence="1" type="ORF">BSZ32_17415</name>
</gene>
<dbReference type="EMBL" id="MQWA01000001">
    <property type="protein sequence ID" value="PQJ30081.1"/>
    <property type="molecule type" value="Genomic_DNA"/>
</dbReference>
<dbReference type="OrthoDB" id="186720at2"/>
<accession>A0A2S7U6K4</accession>
<keyword evidence="2" id="KW-1185">Reference proteome</keyword>
<protein>
    <submittedName>
        <fullName evidence="1">Uncharacterized protein</fullName>
    </submittedName>
</protein>
<name>A0A2S7U6K4_9BACT</name>
<evidence type="ECO:0000313" key="1">
    <source>
        <dbReference type="EMBL" id="PQJ30081.1"/>
    </source>
</evidence>
<organism evidence="1 2">
    <name type="scientific">Rubritalea profundi</name>
    <dbReference type="NCBI Taxonomy" id="1658618"/>
    <lineage>
        <taxon>Bacteria</taxon>
        <taxon>Pseudomonadati</taxon>
        <taxon>Verrucomicrobiota</taxon>
        <taxon>Verrucomicrobiia</taxon>
        <taxon>Verrucomicrobiales</taxon>
        <taxon>Rubritaleaceae</taxon>
        <taxon>Rubritalea</taxon>
    </lineage>
</organism>
<dbReference type="AlphaFoldDB" id="A0A2S7U6K4"/>
<reference evidence="1 2" key="1">
    <citation type="submission" date="2016-12" db="EMBL/GenBank/DDBJ databases">
        <title>Study of bacterial adaptation to deep sea.</title>
        <authorList>
            <person name="Song J."/>
            <person name="Yoshizawa S."/>
            <person name="Kogure K."/>
        </authorList>
    </citation>
    <scope>NUCLEOTIDE SEQUENCE [LARGE SCALE GENOMIC DNA]</scope>
    <source>
        <strain evidence="1 2">SAORIC-165</strain>
    </source>
</reference>
<dbReference type="RefSeq" id="WP_105044602.1">
    <property type="nucleotide sequence ID" value="NZ_MQWA01000001.1"/>
</dbReference>
<evidence type="ECO:0000313" key="2">
    <source>
        <dbReference type="Proteomes" id="UP000239907"/>
    </source>
</evidence>
<sequence length="369" mass="41363">MSEKTIEEFQQEAHAYLQTYLGKLPSVESVPEHQWVGREVGHPSDLRYSLKQVVHVGDSTWTLHAVLLPNAQPRHLRNAIYAAKAQWKRQPTSNTYLLIVSPYISEQAAAICREEDVGYLDLSGNAYLSFSSVYVEIAGKPNLYKESRPLKSLFSEKSCRVLRALLQGPLKAHKVQDLATTAGVSLGLVSKVRKLLIDHEYAHDTEKGIIITQPGKLLDAWLAADKFSERTEVREYSILECDVEHLSSSIEAMLVPALDIDLAYTQWYAGYLRKPYTVPPVVSLYVSDFIDEISLKTILQARRVKSGGRLRLIRSKDHKGVTLGKQQVNGHTLVSDLQILLDLQGAGLRADEQANELRTDDNFNGGWKA</sequence>
<proteinExistence type="predicted"/>
<dbReference type="Proteomes" id="UP000239907">
    <property type="component" value="Unassembled WGS sequence"/>
</dbReference>
<comment type="caution">
    <text evidence="1">The sequence shown here is derived from an EMBL/GenBank/DDBJ whole genome shotgun (WGS) entry which is preliminary data.</text>
</comment>